<name>A0A382DZ33_9ZZZZ</name>
<accession>A0A382DZ33</accession>
<dbReference type="AlphaFoldDB" id="A0A382DZ33"/>
<gene>
    <name evidence="1" type="ORF">METZ01_LOCUS195825</name>
</gene>
<evidence type="ECO:0000313" key="1">
    <source>
        <dbReference type="EMBL" id="SVB42971.1"/>
    </source>
</evidence>
<reference evidence="1" key="1">
    <citation type="submission" date="2018-05" db="EMBL/GenBank/DDBJ databases">
        <authorList>
            <person name="Lanie J.A."/>
            <person name="Ng W.-L."/>
            <person name="Kazmierczak K.M."/>
            <person name="Andrzejewski T.M."/>
            <person name="Davidsen T.M."/>
            <person name="Wayne K.J."/>
            <person name="Tettelin H."/>
            <person name="Glass J.I."/>
            <person name="Rusch D."/>
            <person name="Podicherti R."/>
            <person name="Tsui H.-C.T."/>
            <person name="Winkler M.E."/>
        </authorList>
    </citation>
    <scope>NUCLEOTIDE SEQUENCE</scope>
</reference>
<protein>
    <submittedName>
        <fullName evidence="1">Uncharacterized protein</fullName>
    </submittedName>
</protein>
<proteinExistence type="predicted"/>
<organism evidence="1">
    <name type="scientific">marine metagenome</name>
    <dbReference type="NCBI Taxonomy" id="408172"/>
    <lineage>
        <taxon>unclassified sequences</taxon>
        <taxon>metagenomes</taxon>
        <taxon>ecological metagenomes</taxon>
    </lineage>
</organism>
<dbReference type="EMBL" id="UINC01041550">
    <property type="protein sequence ID" value="SVB42971.1"/>
    <property type="molecule type" value="Genomic_DNA"/>
</dbReference>
<sequence>MGRFATKIAGRDWPLIVSEMIFSHTTLRCLSLTWLAAMAWQPGVAATAKTLTTGFEQVKPFAFRVEQFADGKWVEIFNGDRAVVVGRSFKSRVEIPLKINPVRLRFTCTSPERLGIFIDDVALIPAAPQKIASVIVDDVQVPVLMGLETNPLLRAREDLDAHEAYQAKLTTEVAGKI</sequence>